<dbReference type="PROSITE" id="PS00622">
    <property type="entry name" value="HTH_LUXR_1"/>
    <property type="match status" value="1"/>
</dbReference>
<dbReference type="SUPFAM" id="SSF52540">
    <property type="entry name" value="P-loop containing nucleoside triphosphate hydrolases"/>
    <property type="match status" value="1"/>
</dbReference>
<feature type="region of interest" description="Disordered" evidence="4">
    <location>
        <begin position="875"/>
        <end position="895"/>
    </location>
</feature>
<dbReference type="GO" id="GO:0006355">
    <property type="term" value="P:regulation of DNA-templated transcription"/>
    <property type="evidence" value="ECO:0007669"/>
    <property type="project" value="InterPro"/>
</dbReference>
<dbReference type="PRINTS" id="PR00038">
    <property type="entry name" value="HTHLUXR"/>
</dbReference>
<feature type="compositionally biased region" description="Low complexity" evidence="4">
    <location>
        <begin position="649"/>
        <end position="665"/>
    </location>
</feature>
<comment type="caution">
    <text evidence="6">The sequence shown here is derived from an EMBL/GenBank/DDBJ whole genome shotgun (WGS) entry which is preliminary data.</text>
</comment>
<dbReference type="InterPro" id="IPR041664">
    <property type="entry name" value="AAA_16"/>
</dbReference>
<feature type="region of interest" description="Disordered" evidence="4">
    <location>
        <begin position="84"/>
        <end position="111"/>
    </location>
</feature>
<dbReference type="InterPro" id="IPR036388">
    <property type="entry name" value="WH-like_DNA-bd_sf"/>
</dbReference>
<dbReference type="InterPro" id="IPR000792">
    <property type="entry name" value="Tscrpt_reg_LuxR_C"/>
</dbReference>
<dbReference type="SUPFAM" id="SSF46894">
    <property type="entry name" value="C-terminal effector domain of the bipartite response regulators"/>
    <property type="match status" value="1"/>
</dbReference>
<dbReference type="Proteomes" id="UP000675554">
    <property type="component" value="Unassembled WGS sequence"/>
</dbReference>
<proteinExistence type="predicted"/>
<dbReference type="CDD" id="cd06170">
    <property type="entry name" value="LuxR_C_like"/>
    <property type="match status" value="1"/>
</dbReference>
<evidence type="ECO:0000256" key="2">
    <source>
        <dbReference type="ARBA" id="ARBA00023125"/>
    </source>
</evidence>
<keyword evidence="3" id="KW-0804">Transcription</keyword>
<evidence type="ECO:0000313" key="6">
    <source>
        <dbReference type="EMBL" id="MBR7675959.1"/>
    </source>
</evidence>
<sequence>MLSRDCETSALDKVLGGATAGMGTSLLLEGGIGTGKSSLLRGAMRTARSRDFGVVAVRGRKEERGIPYAVAHQARDQLLQQLKRPSPADADANATRGGTGNGTGTAWSRDDAPETMARELYGLLTELTSRRPVLIVVDDVQWVDTPSLYWLGHVMARIEVLPVALLASLARGVPPAEGRQAENESAAVGLTSGFHQQLVLRGLNVDSVGYLLGSLAGGPVRPELTRVCHEVTGGNPLWMHALLREISRTGTDLAHMDPERIRDMGPVEVAETLAARFGLRFPGACRVFGSVAVMGSVAGPCTVAELAGMTPESTADLLHALVHGGVLRESDGTVSFRHPLVRTSFLAALSPSEQSSLHARAAEMLHRSAAPSEEVVAHLVRADPMDEPWARELLADAADSHVRRGRLREAGACLRQALAVCEEEDEPRLLHRLGHVELVTDPAGAADKFRRVLELAPRGGDTRATALVDYGWAEVLSGRAYAGLRTVQAEAADPGGADEEVRLGIRALSGLLASLNGGVVPPALTSPRAAEVRRPWVRRVVSVAEALHAHWRGEGRAEAVAFARQGLADPGGSAAVLPVERLSLATVLSRAGEHAEALAACRAVLAEARASGQRATAESARHVLGHCALRAGSADEAERSLLPPHPEDTAPAPASAATSAPAPASGDWEGSATHGRLWAADTLLELGEDEAAQRTVLDGFDEESVPKTLSHKLLFQRGRLHLAAGRTEAGLADLWECGRLLTARGWLNPAVCAWRSEAALAHLALGQRAEAERLARDEVNLARRWGAPHVVGRALLAAAQVAGGRQRTALLNEAVELFRSAGTDFQEAQARRDLGSDLLRAGKRREARLQLRTAAGLAERSGAARLVAELRRDLADAGAKPRRHAETGPESLTQAERRTALLAAEGLTNQEIADRLYVTRRTVEMHLSRVYRKLCITDRSALAATVGHPSAEGAASPPSPARATRGRPRPAASDGTDVSGGDPNVVSLLARTGT</sequence>
<dbReference type="InterPro" id="IPR011990">
    <property type="entry name" value="TPR-like_helical_dom_sf"/>
</dbReference>
<dbReference type="Pfam" id="PF00196">
    <property type="entry name" value="GerE"/>
    <property type="match status" value="1"/>
</dbReference>
<protein>
    <submittedName>
        <fullName evidence="6">AAA family ATPase</fullName>
    </submittedName>
</protein>
<accession>A0A8T4IUX7</accession>
<evidence type="ECO:0000256" key="3">
    <source>
        <dbReference type="ARBA" id="ARBA00023163"/>
    </source>
</evidence>
<dbReference type="SMART" id="SM00421">
    <property type="entry name" value="HTH_LUXR"/>
    <property type="match status" value="1"/>
</dbReference>
<dbReference type="InterPro" id="IPR016032">
    <property type="entry name" value="Sig_transdc_resp-reg_C-effctor"/>
</dbReference>
<dbReference type="SUPFAM" id="SSF48452">
    <property type="entry name" value="TPR-like"/>
    <property type="match status" value="1"/>
</dbReference>
<dbReference type="Gene3D" id="1.10.10.10">
    <property type="entry name" value="Winged helix-like DNA-binding domain superfamily/Winged helix DNA-binding domain"/>
    <property type="match status" value="1"/>
</dbReference>
<dbReference type="EMBL" id="JAGSMN010000560">
    <property type="protein sequence ID" value="MBR7675959.1"/>
    <property type="molecule type" value="Genomic_DNA"/>
</dbReference>
<reference evidence="6" key="1">
    <citation type="submission" date="2021-04" db="EMBL/GenBank/DDBJ databases">
        <title>Sequencing of actinobacteria type strains.</title>
        <authorList>
            <person name="Nguyen G.-S."/>
            <person name="Wentzel A."/>
        </authorList>
    </citation>
    <scope>NUCLEOTIDE SEQUENCE</scope>
    <source>
        <strain evidence="6">DSM 42095</strain>
    </source>
</reference>
<evidence type="ECO:0000259" key="5">
    <source>
        <dbReference type="PROSITE" id="PS50043"/>
    </source>
</evidence>
<evidence type="ECO:0000313" key="7">
    <source>
        <dbReference type="Proteomes" id="UP000675554"/>
    </source>
</evidence>
<dbReference type="PANTHER" id="PTHR44688">
    <property type="entry name" value="DNA-BINDING TRANSCRIPTIONAL ACTIVATOR DEVR_DOSR"/>
    <property type="match status" value="1"/>
</dbReference>
<keyword evidence="1" id="KW-0805">Transcription regulation</keyword>
<keyword evidence="7" id="KW-1185">Reference proteome</keyword>
<dbReference type="PROSITE" id="PS50043">
    <property type="entry name" value="HTH_LUXR_2"/>
    <property type="match status" value="1"/>
</dbReference>
<organism evidence="6 7">
    <name type="scientific">Streptomyces daliensis</name>
    <dbReference type="NCBI Taxonomy" id="299421"/>
    <lineage>
        <taxon>Bacteria</taxon>
        <taxon>Bacillati</taxon>
        <taxon>Actinomycetota</taxon>
        <taxon>Actinomycetes</taxon>
        <taxon>Kitasatosporales</taxon>
        <taxon>Streptomycetaceae</taxon>
        <taxon>Streptomyces</taxon>
    </lineage>
</organism>
<dbReference type="Gene3D" id="3.40.50.300">
    <property type="entry name" value="P-loop containing nucleotide triphosphate hydrolases"/>
    <property type="match status" value="1"/>
</dbReference>
<name>A0A8T4IUX7_9ACTN</name>
<dbReference type="InterPro" id="IPR027417">
    <property type="entry name" value="P-loop_NTPase"/>
</dbReference>
<dbReference type="PANTHER" id="PTHR44688:SF16">
    <property type="entry name" value="DNA-BINDING TRANSCRIPTIONAL ACTIVATOR DEVR_DOSR"/>
    <property type="match status" value="1"/>
</dbReference>
<dbReference type="Gene3D" id="1.25.40.10">
    <property type="entry name" value="Tetratricopeptide repeat domain"/>
    <property type="match status" value="1"/>
</dbReference>
<feature type="domain" description="HTH luxR-type" evidence="5">
    <location>
        <begin position="885"/>
        <end position="950"/>
    </location>
</feature>
<keyword evidence="2" id="KW-0238">DNA-binding</keyword>
<dbReference type="AlphaFoldDB" id="A0A8T4IUX7"/>
<feature type="region of interest" description="Disordered" evidence="4">
    <location>
        <begin position="635"/>
        <end position="671"/>
    </location>
</feature>
<feature type="region of interest" description="Disordered" evidence="4">
    <location>
        <begin position="946"/>
        <end position="994"/>
    </location>
</feature>
<evidence type="ECO:0000256" key="4">
    <source>
        <dbReference type="SAM" id="MobiDB-lite"/>
    </source>
</evidence>
<dbReference type="GO" id="GO:0003677">
    <property type="term" value="F:DNA binding"/>
    <property type="evidence" value="ECO:0007669"/>
    <property type="project" value="UniProtKB-KW"/>
</dbReference>
<dbReference type="Pfam" id="PF13191">
    <property type="entry name" value="AAA_16"/>
    <property type="match status" value="1"/>
</dbReference>
<evidence type="ECO:0000256" key="1">
    <source>
        <dbReference type="ARBA" id="ARBA00023015"/>
    </source>
</evidence>
<gene>
    <name evidence="6" type="ORF">KDA82_23695</name>
</gene>